<dbReference type="RefSeq" id="WP_106538728.1">
    <property type="nucleotide sequence ID" value="NZ_ML142900.1"/>
</dbReference>
<dbReference type="InterPro" id="IPR000731">
    <property type="entry name" value="SSD"/>
</dbReference>
<evidence type="ECO:0000256" key="2">
    <source>
        <dbReference type="ARBA" id="ARBA00010157"/>
    </source>
</evidence>
<keyword evidence="3" id="KW-1003">Cell membrane</keyword>
<dbReference type="Gene3D" id="1.20.1640.10">
    <property type="entry name" value="Multidrug efflux transporter AcrB transmembrane domain"/>
    <property type="match status" value="2"/>
</dbReference>
<feature type="transmembrane region" description="Helical" evidence="7">
    <location>
        <begin position="230"/>
        <end position="250"/>
    </location>
</feature>
<name>A0A2P8DVB7_9ACTN</name>
<protein>
    <submittedName>
        <fullName evidence="9">RND superfamily putative drug exporter</fullName>
    </submittedName>
</protein>
<comment type="similarity">
    <text evidence="2">Belongs to the resistance-nodulation-cell division (RND) (TC 2.A.6) family. MmpL subfamily.</text>
</comment>
<dbReference type="Pfam" id="PF03176">
    <property type="entry name" value="MMPL"/>
    <property type="match status" value="2"/>
</dbReference>
<feature type="transmembrane region" description="Helical" evidence="7">
    <location>
        <begin position="271"/>
        <end position="297"/>
    </location>
</feature>
<evidence type="ECO:0000256" key="4">
    <source>
        <dbReference type="ARBA" id="ARBA00022692"/>
    </source>
</evidence>
<dbReference type="OrthoDB" id="7051771at2"/>
<comment type="subcellular location">
    <subcellularLocation>
        <location evidence="1">Cell membrane</location>
        <topology evidence="1">Multi-pass membrane protein</topology>
    </subcellularLocation>
</comment>
<evidence type="ECO:0000313" key="10">
    <source>
        <dbReference type="Proteomes" id="UP000243528"/>
    </source>
</evidence>
<sequence>MATFLYRLGRFSYRRRRVVGAAWLLLAVLFGVGASTLSGPTSDSFSIPGTESQEAFDLLDERFPGANADGASARVVFAAPEGETLSEPQNQSVVSDVVGELADAPQVVSVADPFQAGTVAEDGQIGFAEVTYGVQVFDLTDEAKDALFEAADTGRDAGLTVELGGDAAQNNEVEGGTEMIGIGIAAIVLVITFGSFIAAGMPLLTAILGIGIGISAITAASGFIDIGTSTPTLATMLGLAVGIDYALFIVSRYRHELSIGRSGEEAAGRAVGTAGSAVVFAGLTVMIALAGLSVVNIPMLTEMGLAAAFTVGIAVIIALSLLPALLGFAKHRVLGGKIPGLKSRDPESDEGKPTLGRRWAGLVARRPLPVLVLALAALIAVAAPVTDLRLGLPDAGSLPADTTQRKAYDLTAEGFGPGFNGPLMVVVDGTESDDPRAAAEQFHATLSETDGVVRAAPPMFNEAGDTAIINVVPDSEPSSAATEDLVHDIRDAGEQITGSTGAAVAVTGTTAINIDFSEKMADSLLPYLSLVVGLSFILLTLVFRSLLVPLKAAVGFLFTMGATFGAIVAVFQWGWLSGLFGIEQTGPIVSMLPIFLIGVVFGLAMDYQVFLVTRMREEHVHGAGPTESVVVGFQHGSRVVTAAAIIMIGVFSGFILSSEDFITQIGLAMAAAVAFDAFVVRMTVVPAVMTLLGSRAWYLPRWLDRLLPDVDVEGEKLTRYLEEDKEPELEPAPS</sequence>
<reference evidence="9 10" key="1">
    <citation type="submission" date="2018-03" db="EMBL/GenBank/DDBJ databases">
        <title>Genomic Encyclopedia of Archaeal and Bacterial Type Strains, Phase II (KMG-II): from individual species to whole genera.</title>
        <authorList>
            <person name="Goeker M."/>
        </authorList>
    </citation>
    <scope>NUCLEOTIDE SEQUENCE [LARGE SCALE GENOMIC DNA]</scope>
    <source>
        <strain evidence="9 10">DSM 45211</strain>
    </source>
</reference>
<dbReference type="SUPFAM" id="SSF82866">
    <property type="entry name" value="Multidrug efflux transporter AcrB transmembrane domain"/>
    <property type="match status" value="2"/>
</dbReference>
<keyword evidence="4 7" id="KW-0812">Transmembrane</keyword>
<dbReference type="Proteomes" id="UP000243528">
    <property type="component" value="Unassembled WGS sequence"/>
</dbReference>
<feature type="transmembrane region" description="Helical" evidence="7">
    <location>
        <begin position="303"/>
        <end position="328"/>
    </location>
</feature>
<evidence type="ECO:0000313" key="9">
    <source>
        <dbReference type="EMBL" id="PSL01159.1"/>
    </source>
</evidence>
<feature type="transmembrane region" description="Helical" evidence="7">
    <location>
        <begin position="367"/>
        <end position="385"/>
    </location>
</feature>
<feature type="transmembrane region" description="Helical" evidence="7">
    <location>
        <begin position="179"/>
        <end position="199"/>
    </location>
</feature>
<dbReference type="GO" id="GO:0005886">
    <property type="term" value="C:plasma membrane"/>
    <property type="evidence" value="ECO:0007669"/>
    <property type="project" value="UniProtKB-SubCell"/>
</dbReference>
<evidence type="ECO:0000259" key="8">
    <source>
        <dbReference type="PROSITE" id="PS50156"/>
    </source>
</evidence>
<evidence type="ECO:0000256" key="7">
    <source>
        <dbReference type="SAM" id="Phobius"/>
    </source>
</evidence>
<feature type="transmembrane region" description="Helical" evidence="7">
    <location>
        <begin position="524"/>
        <end position="543"/>
    </location>
</feature>
<feature type="transmembrane region" description="Helical" evidence="7">
    <location>
        <begin position="668"/>
        <end position="692"/>
    </location>
</feature>
<feature type="transmembrane region" description="Helical" evidence="7">
    <location>
        <begin position="639"/>
        <end position="656"/>
    </location>
</feature>
<comment type="caution">
    <text evidence="9">The sequence shown here is derived from an EMBL/GenBank/DDBJ whole genome shotgun (WGS) entry which is preliminary data.</text>
</comment>
<feature type="transmembrane region" description="Helical" evidence="7">
    <location>
        <begin position="206"/>
        <end position="224"/>
    </location>
</feature>
<feature type="transmembrane region" description="Helical" evidence="7">
    <location>
        <begin position="588"/>
        <end position="607"/>
    </location>
</feature>
<evidence type="ECO:0000256" key="1">
    <source>
        <dbReference type="ARBA" id="ARBA00004651"/>
    </source>
</evidence>
<gene>
    <name evidence="9" type="ORF">CLV30_11595</name>
</gene>
<keyword evidence="5 7" id="KW-1133">Transmembrane helix</keyword>
<keyword evidence="10" id="KW-1185">Reference proteome</keyword>
<feature type="transmembrane region" description="Helical" evidence="7">
    <location>
        <begin position="555"/>
        <end position="576"/>
    </location>
</feature>
<accession>A0A2P8DVB7</accession>
<proteinExistence type="inferred from homology"/>
<keyword evidence="6 7" id="KW-0472">Membrane</keyword>
<dbReference type="PANTHER" id="PTHR33406:SF11">
    <property type="entry name" value="MEMBRANE PROTEIN SCO6666-RELATED"/>
    <property type="match status" value="1"/>
</dbReference>
<evidence type="ECO:0000256" key="3">
    <source>
        <dbReference type="ARBA" id="ARBA00022475"/>
    </source>
</evidence>
<dbReference type="InterPro" id="IPR004869">
    <property type="entry name" value="MMPL_dom"/>
</dbReference>
<organism evidence="9 10">
    <name type="scientific">Haloactinopolyspora alba</name>
    <dbReference type="NCBI Taxonomy" id="648780"/>
    <lineage>
        <taxon>Bacteria</taxon>
        <taxon>Bacillati</taxon>
        <taxon>Actinomycetota</taxon>
        <taxon>Actinomycetes</taxon>
        <taxon>Jiangellales</taxon>
        <taxon>Jiangellaceae</taxon>
        <taxon>Haloactinopolyspora</taxon>
    </lineage>
</organism>
<evidence type="ECO:0000256" key="6">
    <source>
        <dbReference type="ARBA" id="ARBA00023136"/>
    </source>
</evidence>
<dbReference type="PROSITE" id="PS50156">
    <property type="entry name" value="SSD"/>
    <property type="match status" value="1"/>
</dbReference>
<dbReference type="PANTHER" id="PTHR33406">
    <property type="entry name" value="MEMBRANE PROTEIN MJ1562-RELATED"/>
    <property type="match status" value="1"/>
</dbReference>
<dbReference type="InterPro" id="IPR050545">
    <property type="entry name" value="Mycobact_MmpL"/>
</dbReference>
<feature type="domain" description="SSD" evidence="8">
    <location>
        <begin position="210"/>
        <end position="328"/>
    </location>
</feature>
<evidence type="ECO:0000256" key="5">
    <source>
        <dbReference type="ARBA" id="ARBA00022989"/>
    </source>
</evidence>
<dbReference type="EMBL" id="PYGE01000015">
    <property type="protein sequence ID" value="PSL01159.1"/>
    <property type="molecule type" value="Genomic_DNA"/>
</dbReference>
<dbReference type="AlphaFoldDB" id="A0A2P8DVB7"/>